<reference evidence="1 2" key="1">
    <citation type="submission" date="2018-06" db="EMBL/GenBank/DDBJ databases">
        <title>Genomic Encyclopedia of Archaeal and Bacterial Type Strains, Phase II (KMG-II): from individual species to whole genera.</title>
        <authorList>
            <person name="Goeker M."/>
        </authorList>
    </citation>
    <scope>NUCLEOTIDE SEQUENCE [LARGE SCALE GENOMIC DNA]</scope>
    <source>
        <strain evidence="1 2">DSM 22011</strain>
    </source>
</reference>
<dbReference type="EMBL" id="QLMG01000056">
    <property type="protein sequence ID" value="RAK10441.1"/>
    <property type="molecule type" value="Genomic_DNA"/>
</dbReference>
<evidence type="ECO:0000313" key="2">
    <source>
        <dbReference type="Proteomes" id="UP000249165"/>
    </source>
</evidence>
<dbReference type="AlphaFoldDB" id="A0A327XQF4"/>
<dbReference type="Proteomes" id="UP000249165">
    <property type="component" value="Unassembled WGS sequence"/>
</dbReference>
<organism evidence="1 2">
    <name type="scientific">Salipiger aestuarii</name>
    <dbReference type="NCBI Taxonomy" id="568098"/>
    <lineage>
        <taxon>Bacteria</taxon>
        <taxon>Pseudomonadati</taxon>
        <taxon>Pseudomonadota</taxon>
        <taxon>Alphaproteobacteria</taxon>
        <taxon>Rhodobacterales</taxon>
        <taxon>Roseobacteraceae</taxon>
        <taxon>Salipiger</taxon>
    </lineage>
</organism>
<gene>
    <name evidence="1" type="ORF">ATI53_10565</name>
</gene>
<accession>A0A327XQF4</accession>
<keyword evidence="2" id="KW-1185">Reference proteome</keyword>
<dbReference type="Gene3D" id="3.40.190.10">
    <property type="entry name" value="Periplasmic binding protein-like II"/>
    <property type="match status" value="1"/>
</dbReference>
<dbReference type="SUPFAM" id="SSF53850">
    <property type="entry name" value="Periplasmic binding protein-like II"/>
    <property type="match status" value="1"/>
</dbReference>
<name>A0A327XQF4_9RHOB</name>
<proteinExistence type="predicted"/>
<comment type="caution">
    <text evidence="1">The sequence shown here is derived from an EMBL/GenBank/DDBJ whole genome shotgun (WGS) entry which is preliminary data.</text>
</comment>
<protein>
    <submittedName>
        <fullName evidence="1">Uncharacterized protein</fullName>
    </submittedName>
</protein>
<evidence type="ECO:0000313" key="1">
    <source>
        <dbReference type="EMBL" id="RAK10441.1"/>
    </source>
</evidence>
<sequence length="200" mass="21623">MRIVMHDLSLRARRKHRATVLFATRDVDDAVLLADDIRVMSQAPGRLIRHHALSQSGDALSRVCDDILGLLRPAPPVSEDLPIRTVRRETDRVHHLRDPGPRSGRRRTTDLCLAPDPQTPQVDIAIEKGDFDDAGLDVELAAFRTGCEGFEAMIGGQVDVTFMAGFPAAVGALPGLEFAIVGDLARFTGSGGSSMPRPAP</sequence>